<dbReference type="GO" id="GO:0001228">
    <property type="term" value="F:DNA-binding transcription activator activity, RNA polymerase II-specific"/>
    <property type="evidence" value="ECO:0007669"/>
    <property type="project" value="TreeGrafter"/>
</dbReference>
<feature type="domain" description="C2H2-type" evidence="13">
    <location>
        <begin position="399"/>
        <end position="426"/>
    </location>
</feature>
<feature type="domain" description="C2H2-type" evidence="13">
    <location>
        <begin position="503"/>
        <end position="530"/>
    </location>
</feature>
<feature type="compositionally biased region" description="Basic and acidic residues" evidence="12">
    <location>
        <begin position="359"/>
        <end position="369"/>
    </location>
</feature>
<keyword evidence="3" id="KW-0479">Metal-binding</keyword>
<dbReference type="GeneTree" id="ENSGT01150000286958"/>
<evidence type="ECO:0000256" key="4">
    <source>
        <dbReference type="ARBA" id="ARBA00022737"/>
    </source>
</evidence>
<organism evidence="14 15">
    <name type="scientific">Scleropages formosus</name>
    <name type="common">Asian bonytongue</name>
    <name type="synonym">Osteoglossum formosum</name>
    <dbReference type="NCBI Taxonomy" id="113540"/>
    <lineage>
        <taxon>Eukaryota</taxon>
        <taxon>Metazoa</taxon>
        <taxon>Chordata</taxon>
        <taxon>Craniata</taxon>
        <taxon>Vertebrata</taxon>
        <taxon>Euteleostomi</taxon>
        <taxon>Actinopterygii</taxon>
        <taxon>Neopterygii</taxon>
        <taxon>Teleostei</taxon>
        <taxon>Osteoglossocephala</taxon>
        <taxon>Osteoglossomorpha</taxon>
        <taxon>Osteoglossiformes</taxon>
        <taxon>Osteoglossidae</taxon>
        <taxon>Scleropages</taxon>
    </lineage>
</organism>
<evidence type="ECO:0000256" key="9">
    <source>
        <dbReference type="ARBA" id="ARBA00023163"/>
    </source>
</evidence>
<comment type="similarity">
    <text evidence="2">Belongs to the krueppel C2H2-type zinc-finger protein family.</text>
</comment>
<dbReference type="FunFam" id="3.30.160.60:FF:000557">
    <property type="entry name" value="zinc finger and SCAN domain-containing protein 29"/>
    <property type="match status" value="1"/>
</dbReference>
<evidence type="ECO:0000259" key="13">
    <source>
        <dbReference type="PROSITE" id="PS50157"/>
    </source>
</evidence>
<keyword evidence="8" id="KW-0238">DNA-binding</keyword>
<dbReference type="Ensembl" id="ENSSFOT00015047936.1">
    <property type="protein sequence ID" value="ENSSFOP00015056532.1"/>
    <property type="gene ID" value="ENSSFOG00015028811.1"/>
</dbReference>
<evidence type="ECO:0000256" key="1">
    <source>
        <dbReference type="ARBA" id="ARBA00004123"/>
    </source>
</evidence>
<gene>
    <name evidence="14" type="primary">si:dkeyp-84f3.9</name>
</gene>
<keyword evidence="6" id="KW-0862">Zinc</keyword>
<reference evidence="14" key="3">
    <citation type="submission" date="2025-09" db="UniProtKB">
        <authorList>
            <consortium name="Ensembl"/>
        </authorList>
    </citation>
    <scope>IDENTIFICATION</scope>
</reference>
<proteinExistence type="inferred from homology"/>
<keyword evidence="5 11" id="KW-0863">Zinc-finger</keyword>
<keyword evidence="4" id="KW-0677">Repeat</keyword>
<feature type="region of interest" description="Disordered" evidence="12">
    <location>
        <begin position="348"/>
        <end position="394"/>
    </location>
</feature>
<dbReference type="SMART" id="SM00355">
    <property type="entry name" value="ZnF_C2H2"/>
    <property type="match status" value="7"/>
</dbReference>
<dbReference type="PANTHER" id="PTHR24393:SF15">
    <property type="entry name" value="IP01243P-RELATED"/>
    <property type="match status" value="1"/>
</dbReference>
<evidence type="ECO:0000313" key="15">
    <source>
        <dbReference type="Proteomes" id="UP000694397"/>
    </source>
</evidence>
<dbReference type="AlphaFoldDB" id="A0A8C9TXE6"/>
<sequence>METDLIADPETYNVSQHIAPHRTRKSKVKKEKKDELCQDTHLRRYTRACKLTSDGTVKKRKVHCKGSKSVWSPSSSLPDSLLISENALHASAVLSPNPELKHVLCNNESPKPLKKKRNYQQLNIIVEESQQPVLSSFSKVQNPDFIPETVPQLSQETLTGHDSVLSFGKTPRKPWSKQRKARKMADEQLESTKRMEESCKTITNKSSEDLNEKTYSDSQEETEMSKSLVPSAREVEALELTAEDFRQKLEVPRRGKMKSLVKGIEQKRDAIKLSEQKHHSDTVAVDLSKAIESEIPGEAETHSPEAVVENNILPEVPSHSPDEMVKNRDLFSQSLFSKQVLNEKARKDNVEGVEQCVQETERSSTDENSIKSATEISVTESSKPRGPGRPPRCQEKKPIECSYCGRTFHHISSYIIHRRIHTGEKPYSCQDCGKTFAQRSNLNTHRKVHRQPEQLQCPYCSSRFSERDRLLEHCRVHNHDSNLSSLSGRLRNERLNVEDGKPHECEVCGKGFRFISMLKIHLRVHSGEKPYSCKVCGKAFSQACSVRVHEKIHWSVKPYVCNVCGKGFAQLGTLKTHLCTHMTEDQVQEKGFFHQENLERHLFINHRVQSYHCSFCSLSFFDSSELQLHLKTHANANFPLTSLSSQPLLLPYQCGGCDERKMFSIPATIIYIPHAKKIR</sequence>
<feature type="domain" description="C2H2-type" evidence="13">
    <location>
        <begin position="559"/>
        <end position="586"/>
    </location>
</feature>
<accession>A0A8C9TXE6</accession>
<dbReference type="PANTHER" id="PTHR24393">
    <property type="entry name" value="ZINC FINGER PROTEIN"/>
    <property type="match status" value="1"/>
</dbReference>
<dbReference type="GO" id="GO:0008270">
    <property type="term" value="F:zinc ion binding"/>
    <property type="evidence" value="ECO:0007669"/>
    <property type="project" value="UniProtKB-KW"/>
</dbReference>
<evidence type="ECO:0000256" key="5">
    <source>
        <dbReference type="ARBA" id="ARBA00022771"/>
    </source>
</evidence>
<feature type="domain" description="C2H2-type" evidence="13">
    <location>
        <begin position="427"/>
        <end position="454"/>
    </location>
</feature>
<feature type="domain" description="C2H2-type" evidence="13">
    <location>
        <begin position="455"/>
        <end position="482"/>
    </location>
</feature>
<feature type="domain" description="C2H2-type" evidence="13">
    <location>
        <begin position="611"/>
        <end position="638"/>
    </location>
</feature>
<dbReference type="FunFam" id="3.30.160.60:FF:000060">
    <property type="entry name" value="zinc finger protein 436"/>
    <property type="match status" value="1"/>
</dbReference>
<keyword evidence="9" id="KW-0804">Transcription</keyword>
<dbReference type="GO" id="GO:0005634">
    <property type="term" value="C:nucleus"/>
    <property type="evidence" value="ECO:0007669"/>
    <property type="project" value="UniProtKB-SubCell"/>
</dbReference>
<evidence type="ECO:0000256" key="11">
    <source>
        <dbReference type="PROSITE-ProRule" id="PRU00042"/>
    </source>
</evidence>
<dbReference type="FunFam" id="3.30.160.60:FF:000240">
    <property type="entry name" value="Zinc finger protein 250"/>
    <property type="match status" value="1"/>
</dbReference>
<evidence type="ECO:0000256" key="10">
    <source>
        <dbReference type="ARBA" id="ARBA00023242"/>
    </source>
</evidence>
<evidence type="ECO:0000313" key="14">
    <source>
        <dbReference type="Ensembl" id="ENSSFOP00015056532.1"/>
    </source>
</evidence>
<dbReference type="PROSITE" id="PS50157">
    <property type="entry name" value="ZINC_FINGER_C2H2_2"/>
    <property type="match status" value="7"/>
</dbReference>
<dbReference type="Gene3D" id="3.30.160.60">
    <property type="entry name" value="Classic Zinc Finger"/>
    <property type="match status" value="6"/>
</dbReference>
<evidence type="ECO:0000256" key="2">
    <source>
        <dbReference type="ARBA" id="ARBA00006991"/>
    </source>
</evidence>
<dbReference type="GO" id="GO:0000978">
    <property type="term" value="F:RNA polymerase II cis-regulatory region sequence-specific DNA binding"/>
    <property type="evidence" value="ECO:0007669"/>
    <property type="project" value="TreeGrafter"/>
</dbReference>
<evidence type="ECO:0000256" key="6">
    <source>
        <dbReference type="ARBA" id="ARBA00022833"/>
    </source>
</evidence>
<evidence type="ECO:0000256" key="7">
    <source>
        <dbReference type="ARBA" id="ARBA00023015"/>
    </source>
</evidence>
<reference evidence="14" key="2">
    <citation type="submission" date="2025-08" db="UniProtKB">
        <authorList>
            <consortium name="Ensembl"/>
        </authorList>
    </citation>
    <scope>IDENTIFICATION</scope>
</reference>
<protein>
    <recommendedName>
        <fullName evidence="13">C2H2-type domain-containing protein</fullName>
    </recommendedName>
</protein>
<dbReference type="Proteomes" id="UP000694397">
    <property type="component" value="Chromosome 18"/>
</dbReference>
<reference evidence="14 15" key="1">
    <citation type="submission" date="2019-04" db="EMBL/GenBank/DDBJ databases">
        <authorList>
            <consortium name="Wellcome Sanger Institute Data Sharing"/>
        </authorList>
    </citation>
    <scope>NUCLEOTIDE SEQUENCE [LARGE SCALE GENOMIC DNA]</scope>
</reference>
<name>A0A8C9TXE6_SCLFO</name>
<dbReference type="SUPFAM" id="SSF57667">
    <property type="entry name" value="beta-beta-alpha zinc fingers"/>
    <property type="match status" value="5"/>
</dbReference>
<evidence type="ECO:0000256" key="3">
    <source>
        <dbReference type="ARBA" id="ARBA00022723"/>
    </source>
</evidence>
<keyword evidence="10" id="KW-0539">Nucleus</keyword>
<feature type="compositionally biased region" description="Polar residues" evidence="12">
    <location>
        <begin position="370"/>
        <end position="381"/>
    </location>
</feature>
<feature type="compositionally biased region" description="Basic residues" evidence="12">
    <location>
        <begin position="170"/>
        <end position="182"/>
    </location>
</feature>
<evidence type="ECO:0000256" key="12">
    <source>
        <dbReference type="SAM" id="MobiDB-lite"/>
    </source>
</evidence>
<feature type="compositionally biased region" description="Basic and acidic residues" evidence="12">
    <location>
        <begin position="183"/>
        <end position="199"/>
    </location>
</feature>
<feature type="compositionally biased region" description="Basic and acidic residues" evidence="12">
    <location>
        <begin position="206"/>
        <end position="215"/>
    </location>
</feature>
<dbReference type="InterPro" id="IPR036236">
    <property type="entry name" value="Znf_C2H2_sf"/>
</dbReference>
<keyword evidence="15" id="KW-1185">Reference proteome</keyword>
<feature type="region of interest" description="Disordered" evidence="12">
    <location>
        <begin position="167"/>
        <end position="230"/>
    </location>
</feature>
<keyword evidence="7" id="KW-0805">Transcription regulation</keyword>
<dbReference type="FunFam" id="3.30.160.60:FF:000621">
    <property type="entry name" value="FLT3-interacting zinc finger 1"/>
    <property type="match status" value="1"/>
</dbReference>
<dbReference type="Pfam" id="PF00096">
    <property type="entry name" value="zf-C2H2"/>
    <property type="match status" value="5"/>
</dbReference>
<comment type="subcellular location">
    <subcellularLocation>
        <location evidence="1">Nucleus</location>
    </subcellularLocation>
</comment>
<dbReference type="InterPro" id="IPR013087">
    <property type="entry name" value="Znf_C2H2_type"/>
</dbReference>
<dbReference type="FunFam" id="3.30.160.60:FF:001498">
    <property type="entry name" value="Zinc finger protein 404"/>
    <property type="match status" value="1"/>
</dbReference>
<feature type="domain" description="C2H2-type" evidence="13">
    <location>
        <begin position="531"/>
        <end position="558"/>
    </location>
</feature>
<evidence type="ECO:0000256" key="8">
    <source>
        <dbReference type="ARBA" id="ARBA00023125"/>
    </source>
</evidence>
<dbReference type="PROSITE" id="PS00028">
    <property type="entry name" value="ZINC_FINGER_C2H2_1"/>
    <property type="match status" value="7"/>
</dbReference>